<dbReference type="PANTHER" id="PTHR12307:SF36">
    <property type="entry name" value="GLYCOGEN-BINDING SUBUNIT 76A"/>
    <property type="match status" value="1"/>
</dbReference>
<dbReference type="GO" id="GO:0000164">
    <property type="term" value="C:protein phosphatase type 1 complex"/>
    <property type="evidence" value="ECO:0007669"/>
    <property type="project" value="TreeGrafter"/>
</dbReference>
<dbReference type="GO" id="GO:2001069">
    <property type="term" value="F:glycogen binding"/>
    <property type="evidence" value="ECO:0007669"/>
    <property type="project" value="TreeGrafter"/>
</dbReference>
<dbReference type="STRING" id="403673.A0A177WS20"/>
<evidence type="ECO:0000259" key="2">
    <source>
        <dbReference type="PROSITE" id="PS51159"/>
    </source>
</evidence>
<feature type="compositionally biased region" description="Pro residues" evidence="1">
    <location>
        <begin position="715"/>
        <end position="725"/>
    </location>
</feature>
<dbReference type="InterPro" id="IPR050782">
    <property type="entry name" value="PP1_regulatory_subunit_3"/>
</dbReference>
<dbReference type="OrthoDB" id="1881at2759"/>
<evidence type="ECO:0000313" key="3">
    <source>
        <dbReference type="EMBL" id="OAJ42616.1"/>
    </source>
</evidence>
<dbReference type="InterPro" id="IPR038175">
    <property type="entry name" value="CBM21_dom_sf"/>
</dbReference>
<dbReference type="Pfam" id="PF03370">
    <property type="entry name" value="CBM_21"/>
    <property type="match status" value="1"/>
</dbReference>
<dbReference type="eggNOG" id="ENOG502T0S7">
    <property type="taxonomic scope" value="Eukaryota"/>
</dbReference>
<feature type="compositionally biased region" description="Low complexity" evidence="1">
    <location>
        <begin position="765"/>
        <end position="779"/>
    </location>
</feature>
<dbReference type="VEuPathDB" id="FungiDB:BDEG_26055"/>
<feature type="domain" description="CBM21" evidence="2">
    <location>
        <begin position="477"/>
        <end position="593"/>
    </location>
</feature>
<dbReference type="Gene3D" id="2.60.40.2440">
    <property type="entry name" value="Carbohydrate binding type-21 domain"/>
    <property type="match status" value="1"/>
</dbReference>
<sequence>MLKFKVSVGSLIFDLQTEIDKSLRRQYLYSLFSGVWQEHYPSYPIISHSNSFNLLPASPPISPNHSIPSTVFVQQKPNTTQEMVSLERTTSGSTLPILPSPYDLANLYNPQHLELRQVKPVAVYNTTLKRSKTFPPLVRSSVTQKHKWTHVKSGPCSQHLSGSIQQSDQESDGRSQCAFKTHQLQIWQNRVQDPNEHRDIEHFEEYDNHMDTDESQHNIIQDSFLDELTAANRHTDDPQSVVLSAQSLATQVFAHDFASSIGRSLSTPPQLYSPPSSPPRESYFATVRETTTSSSSLSRFPIVHILPCASTSSALSSSPVAVTGNCFSEPAFTKTILHPVSNLLDSVPSGLRPSLVHVDSFDEENEMDASALFPEQDPSQPVPFLQHEPEQLPCVDSEHHEAISPHHLRLPGCRKSIKFAENIEHICHFTKTDSPCIVSDTETLDIKDNGDLDLGSVSLAFALSDKWRIASKNLPTHSYFGTHSVVLDQIEIDAKNQLCISILTRNIAYEKHVSVRFTINNWATFRDINATFQTTVTPNMGDYKGVDRFLVTVDLDSEFGPGVTTGFVEFAIRLCATEKVFWDNNGTCNYKLKLVLPLLLDTIYKSNLYEPIKSGFEWPDSFGRVANCRRHSFDLNTSSSAQAARQTVSNLLASKKHSASADHIASMSATSGLSSLYNSATSVLQGTDRLPSTTSLHNTARPSASRNFSSSVAPLSPPSAAPVPLPTNARLTKLSRPLTPLFLPTSASRVSPFIQSTSQLRGIESQSISPIPSRLSPPQYHQSQTYSMTTSNAEIPFSNRLHSYSFSAQTSSYPYSISPPLGLSSTLEANAGSSGDPSMGSAFSTTLPIPIILPARGQRDSTPLFTIGGGFQTSMNDLSSMASKMSCSPPCRV</sequence>
<proteinExistence type="predicted"/>
<dbReference type="AlphaFoldDB" id="A0A177WS20"/>
<accession>A0A177WS20</accession>
<name>A0A177WS20_BATDL</name>
<dbReference type="PANTHER" id="PTHR12307">
    <property type="entry name" value="PROTEIN PHOSPHATASE 1 REGULATORY SUBUNIT"/>
    <property type="match status" value="1"/>
</dbReference>
<gene>
    <name evidence="3" type="ORF">BDEG_26055</name>
</gene>
<evidence type="ECO:0000313" key="4">
    <source>
        <dbReference type="Proteomes" id="UP000077115"/>
    </source>
</evidence>
<protein>
    <recommendedName>
        <fullName evidence="2">CBM21 domain-containing protein</fullName>
    </recommendedName>
</protein>
<feature type="region of interest" description="Disordered" evidence="1">
    <location>
        <begin position="688"/>
        <end position="727"/>
    </location>
</feature>
<dbReference type="EMBL" id="DS022308">
    <property type="protein sequence ID" value="OAJ42616.1"/>
    <property type="molecule type" value="Genomic_DNA"/>
</dbReference>
<evidence type="ECO:0000256" key="1">
    <source>
        <dbReference type="SAM" id="MobiDB-lite"/>
    </source>
</evidence>
<dbReference type="PROSITE" id="PS51159">
    <property type="entry name" value="CBM21"/>
    <property type="match status" value="1"/>
</dbReference>
<dbReference type="Proteomes" id="UP000077115">
    <property type="component" value="Unassembled WGS sequence"/>
</dbReference>
<dbReference type="GO" id="GO:0008157">
    <property type="term" value="F:protein phosphatase 1 binding"/>
    <property type="evidence" value="ECO:0007669"/>
    <property type="project" value="TreeGrafter"/>
</dbReference>
<dbReference type="InterPro" id="IPR005036">
    <property type="entry name" value="CBM21_dom"/>
</dbReference>
<reference evidence="3 4" key="1">
    <citation type="submission" date="2006-10" db="EMBL/GenBank/DDBJ databases">
        <title>The Genome Sequence of Batrachochytrium dendrobatidis JEL423.</title>
        <authorList>
            <consortium name="The Broad Institute Genome Sequencing Platform"/>
            <person name="Birren B."/>
            <person name="Lander E."/>
            <person name="Galagan J."/>
            <person name="Cuomo C."/>
            <person name="Devon K."/>
            <person name="Jaffe D."/>
            <person name="Butler J."/>
            <person name="Alvarez P."/>
            <person name="Gnerre S."/>
            <person name="Grabherr M."/>
            <person name="Kleber M."/>
            <person name="Mauceli E."/>
            <person name="Brockman W."/>
            <person name="Young S."/>
            <person name="LaButti K."/>
            <person name="Sykes S."/>
            <person name="DeCaprio D."/>
            <person name="Crawford M."/>
            <person name="Koehrsen M."/>
            <person name="Engels R."/>
            <person name="Montgomery P."/>
            <person name="Pearson M."/>
            <person name="Howarth C."/>
            <person name="Larson L."/>
            <person name="White J."/>
            <person name="O'Leary S."/>
            <person name="Kodira C."/>
            <person name="Zeng Q."/>
            <person name="Yandava C."/>
            <person name="Alvarado L."/>
            <person name="Longcore J."/>
            <person name="James T."/>
        </authorList>
    </citation>
    <scope>NUCLEOTIDE SEQUENCE [LARGE SCALE GENOMIC DNA]</scope>
    <source>
        <strain evidence="3 4">JEL423</strain>
    </source>
</reference>
<reference evidence="3 4" key="2">
    <citation type="submission" date="2016-05" db="EMBL/GenBank/DDBJ databases">
        <title>Lineage-specific infection strategies underlie the spectrum of fungal disease in amphibians.</title>
        <authorList>
            <person name="Cuomo C.A."/>
            <person name="Farrer R.A."/>
            <person name="James T."/>
            <person name="Longcore J."/>
            <person name="Birren B."/>
        </authorList>
    </citation>
    <scope>NUCLEOTIDE SEQUENCE [LARGE SCALE GENOMIC DNA]</scope>
    <source>
        <strain evidence="3 4">JEL423</strain>
    </source>
</reference>
<organism evidence="3 4">
    <name type="scientific">Batrachochytrium dendrobatidis (strain JEL423)</name>
    <dbReference type="NCBI Taxonomy" id="403673"/>
    <lineage>
        <taxon>Eukaryota</taxon>
        <taxon>Fungi</taxon>
        <taxon>Fungi incertae sedis</taxon>
        <taxon>Chytridiomycota</taxon>
        <taxon>Chytridiomycota incertae sedis</taxon>
        <taxon>Chytridiomycetes</taxon>
        <taxon>Rhizophydiales</taxon>
        <taxon>Rhizophydiales incertae sedis</taxon>
        <taxon>Batrachochytrium</taxon>
    </lineage>
</organism>
<feature type="region of interest" description="Disordered" evidence="1">
    <location>
        <begin position="145"/>
        <end position="173"/>
    </location>
</feature>
<dbReference type="GO" id="GO:0005979">
    <property type="term" value="P:regulation of glycogen biosynthetic process"/>
    <property type="evidence" value="ECO:0007669"/>
    <property type="project" value="TreeGrafter"/>
</dbReference>
<feature type="compositionally biased region" description="Polar residues" evidence="1">
    <location>
        <begin position="155"/>
        <end position="168"/>
    </location>
</feature>
<feature type="compositionally biased region" description="Polar residues" evidence="1">
    <location>
        <begin position="688"/>
        <end position="708"/>
    </location>
</feature>
<feature type="region of interest" description="Disordered" evidence="1">
    <location>
        <begin position="764"/>
        <end position="787"/>
    </location>
</feature>